<dbReference type="InterPro" id="IPR044730">
    <property type="entry name" value="RNase_H-like_dom_plant"/>
</dbReference>
<dbReference type="Pfam" id="PF13456">
    <property type="entry name" value="RVT_3"/>
    <property type="match status" value="1"/>
</dbReference>
<dbReference type="InterPro" id="IPR052929">
    <property type="entry name" value="RNase_H-like_EbsB-rel"/>
</dbReference>
<dbReference type="Proteomes" id="UP001174677">
    <property type="component" value="Chromosome 15"/>
</dbReference>
<evidence type="ECO:0000313" key="2">
    <source>
        <dbReference type="EMBL" id="KAJ9152904.1"/>
    </source>
</evidence>
<gene>
    <name evidence="2" type="ORF">P3X46_026412</name>
</gene>
<reference evidence="2 3" key="1">
    <citation type="journal article" date="2023" name="Plant Biotechnol. J.">
        <title>Chromosome-level wild Hevea brasiliensis genome provides new tools for genomic-assisted breeding and valuable loci to elevate rubber yield.</title>
        <authorList>
            <person name="Cheng H."/>
            <person name="Song X."/>
            <person name="Hu Y."/>
            <person name="Wu T."/>
            <person name="Yang Q."/>
            <person name="An Z."/>
            <person name="Feng S."/>
            <person name="Deng Z."/>
            <person name="Wu W."/>
            <person name="Zeng X."/>
            <person name="Tu M."/>
            <person name="Wang X."/>
            <person name="Huang H."/>
        </authorList>
    </citation>
    <scope>NUCLEOTIDE SEQUENCE [LARGE SCALE GENOMIC DNA]</scope>
    <source>
        <strain evidence="2">MT/VB/25A 57/8</strain>
    </source>
</reference>
<evidence type="ECO:0000313" key="3">
    <source>
        <dbReference type="Proteomes" id="UP001174677"/>
    </source>
</evidence>
<dbReference type="InterPro" id="IPR002156">
    <property type="entry name" value="RNaseH_domain"/>
</dbReference>
<sequence>MTQLTGLNSRIKLNFDAAVDSRRHKGAVVVIARDHLGKPCGWACKVIPAMSNALTLESLACREAILLARARGWDHIIIEGDCQVVIRALQGENSPIEIQNIIHDISTLSSSLSDVSFSFVQRQGNRAVHSLASKVLQDASFTCNPFFQILFVSSLMPS</sequence>
<name>A0ABQ9KZZ3_HEVBR</name>
<comment type="caution">
    <text evidence="2">The sequence shown here is derived from an EMBL/GenBank/DDBJ whole genome shotgun (WGS) entry which is preliminary data.</text>
</comment>
<dbReference type="InterPro" id="IPR012337">
    <property type="entry name" value="RNaseH-like_sf"/>
</dbReference>
<accession>A0ABQ9KZZ3</accession>
<feature type="domain" description="RNase H type-1" evidence="1">
    <location>
        <begin position="14"/>
        <end position="134"/>
    </location>
</feature>
<proteinExistence type="predicted"/>
<dbReference type="SUPFAM" id="SSF53098">
    <property type="entry name" value="Ribonuclease H-like"/>
    <property type="match status" value="1"/>
</dbReference>
<dbReference type="PANTHER" id="PTHR47074">
    <property type="entry name" value="BNAC02G40300D PROTEIN"/>
    <property type="match status" value="1"/>
</dbReference>
<dbReference type="Gene3D" id="3.30.420.10">
    <property type="entry name" value="Ribonuclease H-like superfamily/Ribonuclease H"/>
    <property type="match status" value="1"/>
</dbReference>
<dbReference type="InterPro" id="IPR036397">
    <property type="entry name" value="RNaseH_sf"/>
</dbReference>
<keyword evidence="3" id="KW-1185">Reference proteome</keyword>
<protein>
    <recommendedName>
        <fullName evidence="1">RNase H type-1 domain-containing protein</fullName>
    </recommendedName>
</protein>
<dbReference type="CDD" id="cd06222">
    <property type="entry name" value="RNase_H_like"/>
    <property type="match status" value="1"/>
</dbReference>
<organism evidence="2 3">
    <name type="scientific">Hevea brasiliensis</name>
    <name type="common">Para rubber tree</name>
    <name type="synonym">Siphonia brasiliensis</name>
    <dbReference type="NCBI Taxonomy" id="3981"/>
    <lineage>
        <taxon>Eukaryota</taxon>
        <taxon>Viridiplantae</taxon>
        <taxon>Streptophyta</taxon>
        <taxon>Embryophyta</taxon>
        <taxon>Tracheophyta</taxon>
        <taxon>Spermatophyta</taxon>
        <taxon>Magnoliopsida</taxon>
        <taxon>eudicotyledons</taxon>
        <taxon>Gunneridae</taxon>
        <taxon>Pentapetalae</taxon>
        <taxon>rosids</taxon>
        <taxon>fabids</taxon>
        <taxon>Malpighiales</taxon>
        <taxon>Euphorbiaceae</taxon>
        <taxon>Crotonoideae</taxon>
        <taxon>Micrandreae</taxon>
        <taxon>Hevea</taxon>
    </lineage>
</organism>
<dbReference type="EMBL" id="JARPOI010000015">
    <property type="protein sequence ID" value="KAJ9152904.1"/>
    <property type="molecule type" value="Genomic_DNA"/>
</dbReference>
<dbReference type="PANTHER" id="PTHR47074:SF61">
    <property type="entry name" value="RNASE H TYPE-1 DOMAIN-CONTAINING PROTEIN"/>
    <property type="match status" value="1"/>
</dbReference>
<evidence type="ECO:0000259" key="1">
    <source>
        <dbReference type="Pfam" id="PF13456"/>
    </source>
</evidence>